<evidence type="ECO:0000313" key="1">
    <source>
        <dbReference type="EMBL" id="CDW19110.1"/>
    </source>
</evidence>
<reference evidence="1" key="1">
    <citation type="submission" date="2014-05" db="EMBL/GenBank/DDBJ databases">
        <authorList>
            <person name="Chronopoulou M."/>
        </authorList>
    </citation>
    <scope>NUCLEOTIDE SEQUENCE</scope>
    <source>
        <tissue evidence="1">Whole organism</tissue>
    </source>
</reference>
<name>A0A0K2SZY3_LEPSM</name>
<sequence>FKQSTLSLNQCLQPDAEPAARLHKVILVHIVQSLNNGGSQRSQIFVSTLVGLHLQQAPHKIVQRIAVWGARGPHFLRPEHLQII</sequence>
<organism evidence="1">
    <name type="scientific">Lepeophtheirus salmonis</name>
    <name type="common">Salmon louse</name>
    <name type="synonym">Caligus salmonis</name>
    <dbReference type="NCBI Taxonomy" id="72036"/>
    <lineage>
        <taxon>Eukaryota</taxon>
        <taxon>Metazoa</taxon>
        <taxon>Ecdysozoa</taxon>
        <taxon>Arthropoda</taxon>
        <taxon>Crustacea</taxon>
        <taxon>Multicrustacea</taxon>
        <taxon>Hexanauplia</taxon>
        <taxon>Copepoda</taxon>
        <taxon>Siphonostomatoida</taxon>
        <taxon>Caligidae</taxon>
        <taxon>Lepeophtheirus</taxon>
    </lineage>
</organism>
<dbReference type="AlphaFoldDB" id="A0A0K2SZY3"/>
<feature type="non-terminal residue" evidence="1">
    <location>
        <position position="1"/>
    </location>
</feature>
<accession>A0A0K2SZY3</accession>
<protein>
    <submittedName>
        <fullName evidence="1">Uncharacterized protein</fullName>
    </submittedName>
</protein>
<proteinExistence type="predicted"/>
<dbReference type="EMBL" id="HACA01001749">
    <property type="protein sequence ID" value="CDW19110.1"/>
    <property type="molecule type" value="Transcribed_RNA"/>
</dbReference>